<accession>A0A926Z6E4</accession>
<protein>
    <submittedName>
        <fullName evidence="1">Trypsin-like peptidase domain-containing protein</fullName>
    </submittedName>
</protein>
<keyword evidence="2" id="KW-1185">Reference proteome</keyword>
<dbReference type="SUPFAM" id="SSF50494">
    <property type="entry name" value="Trypsin-like serine proteases"/>
    <property type="match status" value="1"/>
</dbReference>
<dbReference type="InterPro" id="IPR009003">
    <property type="entry name" value="Peptidase_S1_PA"/>
</dbReference>
<reference evidence="1" key="1">
    <citation type="journal article" date="2015" name="ISME J.">
        <title>Draft Genome Sequence of Streptomyces incarnatus NRRL8089, which Produces the Nucleoside Antibiotic Sinefungin.</title>
        <authorList>
            <person name="Oshima K."/>
            <person name="Hattori M."/>
            <person name="Shimizu H."/>
            <person name="Fukuda K."/>
            <person name="Nemoto M."/>
            <person name="Inagaki K."/>
            <person name="Tamura T."/>
        </authorList>
    </citation>
    <scope>NUCLEOTIDE SEQUENCE</scope>
    <source>
        <strain evidence="1">FACHB-1277</strain>
    </source>
</reference>
<sequence>MRFDLSNVLTGTAIVAAITISQPMAASAKTAKEVAQVAVPTTVRIDNPLGTNLGGSGVIIAKSGNTYTVLTCNHVVKNSSLDYKIYTSKKKTYNVTQVIHLPKTAGDLDLAIVKFESPDEQAVAPISDSDEASIGSGVYISGYPMSIEVAGEREYEFTNGQVSSRPDKRPGGYTMRYTAVTRRGMSGGPVFDVSGRVVGIHGQGDREKESTASGVEIKTGLNAAVPVNSFTAIMPSLNLNKSDLAFDNSKPDDTPTTKPTREEVRSWEQDFALAVGVGVLRQIGVPVPSFIPGFRF</sequence>
<dbReference type="Gene3D" id="2.40.10.10">
    <property type="entry name" value="Trypsin-like serine proteases"/>
    <property type="match status" value="2"/>
</dbReference>
<proteinExistence type="predicted"/>
<dbReference type="AlphaFoldDB" id="A0A926Z6E4"/>
<dbReference type="Pfam" id="PF13365">
    <property type="entry name" value="Trypsin_2"/>
    <property type="match status" value="1"/>
</dbReference>
<gene>
    <name evidence="1" type="ORF">H6F44_13295</name>
</gene>
<name>A0A926Z6E4_9CYAN</name>
<dbReference type="RefSeq" id="WP_190351463.1">
    <property type="nucleotide sequence ID" value="NZ_JACJPY010000041.1"/>
</dbReference>
<organism evidence="1 2">
    <name type="scientific">Pseudanabaena cinerea FACHB-1277</name>
    <dbReference type="NCBI Taxonomy" id="2949581"/>
    <lineage>
        <taxon>Bacteria</taxon>
        <taxon>Bacillati</taxon>
        <taxon>Cyanobacteriota</taxon>
        <taxon>Cyanophyceae</taxon>
        <taxon>Pseudanabaenales</taxon>
        <taxon>Pseudanabaenaceae</taxon>
        <taxon>Pseudanabaena</taxon>
        <taxon>Pseudanabaena cinerea</taxon>
    </lineage>
</organism>
<evidence type="ECO:0000313" key="2">
    <source>
        <dbReference type="Proteomes" id="UP000631421"/>
    </source>
</evidence>
<dbReference type="EMBL" id="JACJPY010000041">
    <property type="protein sequence ID" value="MBD2151086.1"/>
    <property type="molecule type" value="Genomic_DNA"/>
</dbReference>
<dbReference type="PANTHER" id="PTHR43019">
    <property type="entry name" value="SERINE ENDOPROTEASE DEGS"/>
    <property type="match status" value="1"/>
</dbReference>
<reference evidence="1" key="2">
    <citation type="submission" date="2020-08" db="EMBL/GenBank/DDBJ databases">
        <authorList>
            <person name="Chen M."/>
            <person name="Teng W."/>
            <person name="Zhao L."/>
            <person name="Hu C."/>
            <person name="Zhou Y."/>
            <person name="Han B."/>
            <person name="Song L."/>
            <person name="Shu W."/>
        </authorList>
    </citation>
    <scope>NUCLEOTIDE SEQUENCE</scope>
    <source>
        <strain evidence="1">FACHB-1277</strain>
    </source>
</reference>
<dbReference type="PANTHER" id="PTHR43019:SF23">
    <property type="entry name" value="PROTEASE DO-LIKE 5, CHLOROPLASTIC"/>
    <property type="match status" value="1"/>
</dbReference>
<dbReference type="InterPro" id="IPR043504">
    <property type="entry name" value="Peptidase_S1_PA_chymotrypsin"/>
</dbReference>
<dbReference type="Proteomes" id="UP000631421">
    <property type="component" value="Unassembled WGS sequence"/>
</dbReference>
<comment type="caution">
    <text evidence="1">The sequence shown here is derived from an EMBL/GenBank/DDBJ whole genome shotgun (WGS) entry which is preliminary data.</text>
</comment>
<evidence type="ECO:0000313" key="1">
    <source>
        <dbReference type="EMBL" id="MBD2151086.1"/>
    </source>
</evidence>